<gene>
    <name evidence="1" type="ORF">HP555_07705</name>
</gene>
<dbReference type="Pfam" id="PF03692">
    <property type="entry name" value="CxxCxxCC"/>
    <property type="match status" value="1"/>
</dbReference>
<sequence>MADHPCLPSDRTQLDERPFHFHCHPQVSCFLVCCYNVDLLLYPFDVILLKNSLGIHSEDFLQKHVIVCAGSHSYFPGIQLKMTEDTSRACPFLAVNGCRVYRSRPSACRTYPLERGVERLPGTQKLRAHYFLTHHPYCKGHQESRTYTVEQWEREQMLHECNAYNDRWAELDAFFATNPWAGEGHAGPYQQLAFMVCYNIDGFRGYTEQHRLLNAFKLSKNERRRIQNDDGALLLFGFDWLETILGGQTRLSRK</sequence>
<dbReference type="PANTHER" id="PTHR35866">
    <property type="entry name" value="PUTATIVE-RELATED"/>
    <property type="match status" value="1"/>
</dbReference>
<dbReference type="PANTHER" id="PTHR35866:SF1">
    <property type="entry name" value="YKGJ FAMILY CYSTEINE CLUSTER PROTEIN"/>
    <property type="match status" value="1"/>
</dbReference>
<dbReference type="KEGG" id="dog:HP555_07705"/>
<dbReference type="EMBL" id="CP054140">
    <property type="protein sequence ID" value="QQG66988.1"/>
    <property type="molecule type" value="Genomic_DNA"/>
</dbReference>
<evidence type="ECO:0000313" key="2">
    <source>
        <dbReference type="Proteomes" id="UP000596092"/>
    </source>
</evidence>
<keyword evidence="2" id="KW-1185">Reference proteome</keyword>
<dbReference type="Proteomes" id="UP000596092">
    <property type="component" value="Chromosome"/>
</dbReference>
<dbReference type="InterPro" id="IPR005358">
    <property type="entry name" value="Puta_zinc/iron-chelating_dom"/>
</dbReference>
<proteinExistence type="predicted"/>
<evidence type="ECO:0000313" key="1">
    <source>
        <dbReference type="EMBL" id="QQG66988.1"/>
    </source>
</evidence>
<protein>
    <submittedName>
        <fullName evidence="1">YkgJ family cysteine cluster protein</fullName>
    </submittedName>
</protein>
<reference evidence="1 2" key="1">
    <citation type="submission" date="2020-05" db="EMBL/GenBank/DDBJ databases">
        <title>Complete genome of Desulfobulbus oligotrophicus.</title>
        <authorList>
            <person name="Podar M."/>
        </authorList>
    </citation>
    <scope>NUCLEOTIDE SEQUENCE [LARGE SCALE GENOMIC DNA]</scope>
    <source>
        <strain evidence="1 2">Prop6</strain>
    </source>
</reference>
<accession>A0A7T5VFJ7</accession>
<name>A0A7T5VFJ7_9BACT</name>
<organism evidence="1 2">
    <name type="scientific">Desulfobulbus oligotrophicus</name>
    <dbReference type="NCBI Taxonomy" id="1909699"/>
    <lineage>
        <taxon>Bacteria</taxon>
        <taxon>Pseudomonadati</taxon>
        <taxon>Thermodesulfobacteriota</taxon>
        <taxon>Desulfobulbia</taxon>
        <taxon>Desulfobulbales</taxon>
        <taxon>Desulfobulbaceae</taxon>
        <taxon>Desulfobulbus</taxon>
    </lineage>
</organism>
<dbReference type="RefSeq" id="WP_233249298.1">
    <property type="nucleotide sequence ID" value="NZ_CP054140.1"/>
</dbReference>
<dbReference type="AlphaFoldDB" id="A0A7T5VFJ7"/>